<evidence type="ECO:0000313" key="4">
    <source>
        <dbReference type="Proteomes" id="UP001374893"/>
    </source>
</evidence>
<organism evidence="3 4">
    <name type="scientific">Haloferula helveola</name>
    <dbReference type="NCBI Taxonomy" id="490095"/>
    <lineage>
        <taxon>Bacteria</taxon>
        <taxon>Pseudomonadati</taxon>
        <taxon>Verrucomicrobiota</taxon>
        <taxon>Verrucomicrobiia</taxon>
        <taxon>Verrucomicrobiales</taxon>
        <taxon>Verrucomicrobiaceae</taxon>
        <taxon>Haloferula</taxon>
    </lineage>
</organism>
<feature type="signal peptide" evidence="2">
    <location>
        <begin position="1"/>
        <end position="26"/>
    </location>
</feature>
<reference evidence="3 4" key="1">
    <citation type="submission" date="2021-06" db="EMBL/GenBank/DDBJ databases">
        <title>Complete genome of Haloferula helveola possessing various polysaccharide degrading enzymes.</title>
        <authorList>
            <person name="Takami H."/>
            <person name="Huang C."/>
            <person name="Hamasaki K."/>
        </authorList>
    </citation>
    <scope>NUCLEOTIDE SEQUENCE [LARGE SCALE GENOMIC DNA]</scope>
    <source>
        <strain evidence="3 4">CN-1</strain>
    </source>
</reference>
<keyword evidence="4" id="KW-1185">Reference proteome</keyword>
<sequence>MATHPFMKAPFLLPLATLLLLPAASAERVEFADCYADWSEKEITLGNDLVERRWTIRNGLLTAVSMVDKATGTEWLRQPGRQAAPHPGGDPVDENRTLKFTSRTGQRHPVEAESLIIDLEAKGEQETYGYTFQIFPRSSGVTMRFNTSDASAETEETNDDVTPDGLEQPKPEKPKRGKAIQALEELMLSPLHLRYTQVELKDQTDHNDELVFEREWLPLQDNFEVPCNVFYVEDPLTGSGLIFLKIAPLPHARPLPSPWDIKVFGAGRRIIFSGPGYPWTVLTYSGRRPGRIAAMQDYQRCLRGYVPTRDGMFLSNTWGDRSRDSRISAEFLMKEVEAGARLGVDVVQVDDGWQKGQTGNSAFGKGAWGNFRSADPRFWEPHPERFPDGLKPLVEAAKEKGMKFGLWFGPDAENDMENWKKDAEVLLQAFEKQGVEYVKIDAVEMKSPAAEANLAKFYDTVLRETEGRVVFDADATAGLRPGYFGTVNVGPVFLENRYTDWQRYWPHHTLRNLWTLASHVDPVRLRMEFLNTSRNTDKYKADPLAPANYSPDTLFAQVMFSSPLGWFEVSNLPESYFESVPPLAAAWKKEREAIFSGHIVPIGRAPDGYVWTGFSSTARDRKSARLVVFRELNDEESWSTEVPLFDAPEATVSVLGGRGSANYGDGRLTVTIPKKLDYLFLYLETE</sequence>
<feature type="chain" id="PRO_5047003442" evidence="2">
    <location>
        <begin position="27"/>
        <end position="686"/>
    </location>
</feature>
<protein>
    <submittedName>
        <fullName evidence="3">Alpha-galactosidase</fullName>
    </submittedName>
</protein>
<evidence type="ECO:0000313" key="3">
    <source>
        <dbReference type="EMBL" id="BCX48857.1"/>
    </source>
</evidence>
<dbReference type="SUPFAM" id="SSF51445">
    <property type="entry name" value="(Trans)glycosidases"/>
    <property type="match status" value="1"/>
</dbReference>
<dbReference type="InterPro" id="IPR017853">
    <property type="entry name" value="GH"/>
</dbReference>
<proteinExistence type="predicted"/>
<feature type="region of interest" description="Disordered" evidence="1">
    <location>
        <begin position="76"/>
        <end position="96"/>
    </location>
</feature>
<dbReference type="Pfam" id="PF02065">
    <property type="entry name" value="Melibiase"/>
    <property type="match status" value="1"/>
</dbReference>
<accession>A0ABN6H7D5</accession>
<dbReference type="InterPro" id="IPR013785">
    <property type="entry name" value="Aldolase_TIM"/>
</dbReference>
<dbReference type="Gene3D" id="3.20.20.70">
    <property type="entry name" value="Aldolase class I"/>
    <property type="match status" value="1"/>
</dbReference>
<evidence type="ECO:0000256" key="1">
    <source>
        <dbReference type="SAM" id="MobiDB-lite"/>
    </source>
</evidence>
<dbReference type="Proteomes" id="UP001374893">
    <property type="component" value="Chromosome"/>
</dbReference>
<evidence type="ECO:0000256" key="2">
    <source>
        <dbReference type="SAM" id="SignalP"/>
    </source>
</evidence>
<name>A0ABN6H7D5_9BACT</name>
<gene>
    <name evidence="3" type="ORF">HAHE_27650</name>
</gene>
<dbReference type="EMBL" id="AP024702">
    <property type="protein sequence ID" value="BCX48857.1"/>
    <property type="molecule type" value="Genomic_DNA"/>
</dbReference>
<feature type="region of interest" description="Disordered" evidence="1">
    <location>
        <begin position="147"/>
        <end position="176"/>
    </location>
</feature>
<keyword evidence="2" id="KW-0732">Signal</keyword>
<feature type="compositionally biased region" description="Acidic residues" evidence="1">
    <location>
        <begin position="152"/>
        <end position="162"/>
    </location>
</feature>